<gene>
    <name evidence="4" type="ORF">MAG551_00779</name>
</gene>
<organism evidence="4 5">
    <name type="scientific">Candidatus Scalindua arabica</name>
    <dbReference type="NCBI Taxonomy" id="1127984"/>
    <lineage>
        <taxon>Bacteria</taxon>
        <taxon>Pseudomonadati</taxon>
        <taxon>Planctomycetota</taxon>
        <taxon>Candidatus Brocadiia</taxon>
        <taxon>Candidatus Brocadiales</taxon>
        <taxon>Candidatus Scalinduaceae</taxon>
        <taxon>Candidatus Scalindua</taxon>
    </lineage>
</organism>
<evidence type="ECO:0000256" key="1">
    <source>
        <dbReference type="ARBA" id="ARBA00022729"/>
    </source>
</evidence>
<protein>
    <submittedName>
        <fullName evidence="4">Hydrazine dehydrogenase</fullName>
    </submittedName>
</protein>
<accession>A0A941W1N2</accession>
<feature type="chain" id="PRO_5037602154" evidence="3">
    <location>
        <begin position="30"/>
        <end position="466"/>
    </location>
</feature>
<dbReference type="InterPro" id="IPR036280">
    <property type="entry name" value="Multihaem_cyt_sf"/>
</dbReference>
<feature type="compositionally biased region" description="Basic and acidic residues" evidence="2">
    <location>
        <begin position="449"/>
        <end position="466"/>
    </location>
</feature>
<evidence type="ECO:0000313" key="4">
    <source>
        <dbReference type="EMBL" id="MBS1257733.1"/>
    </source>
</evidence>
<feature type="region of interest" description="Disordered" evidence="2">
    <location>
        <begin position="445"/>
        <end position="466"/>
    </location>
</feature>
<dbReference type="InterPro" id="IPR051829">
    <property type="entry name" value="Multiheme_Cytochr_ET"/>
</dbReference>
<dbReference type="SUPFAM" id="SSF48695">
    <property type="entry name" value="Multiheme cytochromes"/>
    <property type="match status" value="1"/>
</dbReference>
<name>A0A941W1N2_9BACT</name>
<dbReference type="EMBL" id="JAANXD010000034">
    <property type="protein sequence ID" value="MBS1257733.1"/>
    <property type="molecule type" value="Genomic_DNA"/>
</dbReference>
<sequence>MSTKKKIFIFFFVFTLVSFGLFSSVNVHAAGELGKLANGEGKWGKFWKPIEMYRWWDPEHYFEPDNPIDGTFEGAECNNCHEKITPRIVLDWKESKHSGALVTCDKCHGNDHQKLFMPTPDTCGTKNCHAKQVKEFKSEKESGHPAHARAFHPDVVGAGWQISKPQPEVAGCAQCHSIENKCDACHFRHTFKASEARRPATCGYCHNGPDHRDIECFEASAHGVITKIDGDNWDWDKTLKAGNYRAPTCAYCHMYEGTHNAVENTVYAHMGVLEVDRGAKEYARKRKAWVKICNDCHSSRFARAYLSGADETVKVSHMKVREAKAIIEDLHKDGFLEAMPKDLAPFLDAGHKWNLGGRMYNITEIERTWFDMLVYEGTTIFKAAFHMAADWQTYVAAFQQDESLLKVKSEASKLRRLKALEKKVGIKHVPYDFWKKGEYTDSLTVISSDHPKSDHPKADHPKGKDK</sequence>
<dbReference type="Gene3D" id="1.10.780.10">
    <property type="entry name" value="Hydroxylamine Oxidoreductase, Chain A, domain 1"/>
    <property type="match status" value="1"/>
</dbReference>
<evidence type="ECO:0000313" key="5">
    <source>
        <dbReference type="Proteomes" id="UP000722750"/>
    </source>
</evidence>
<proteinExistence type="predicted"/>
<keyword evidence="1 3" id="KW-0732">Signal</keyword>
<evidence type="ECO:0000256" key="3">
    <source>
        <dbReference type="SAM" id="SignalP"/>
    </source>
</evidence>
<dbReference type="Proteomes" id="UP000722750">
    <property type="component" value="Unassembled WGS sequence"/>
</dbReference>
<evidence type="ECO:0000256" key="2">
    <source>
        <dbReference type="SAM" id="MobiDB-lite"/>
    </source>
</evidence>
<dbReference type="GO" id="GO:0016491">
    <property type="term" value="F:oxidoreductase activity"/>
    <property type="evidence" value="ECO:0007669"/>
    <property type="project" value="TreeGrafter"/>
</dbReference>
<dbReference type="AlphaFoldDB" id="A0A941W1N2"/>
<comment type="caution">
    <text evidence="4">The sequence shown here is derived from an EMBL/GenBank/DDBJ whole genome shotgun (WGS) entry which is preliminary data.</text>
</comment>
<feature type="signal peptide" evidence="3">
    <location>
        <begin position="1"/>
        <end position="29"/>
    </location>
</feature>
<dbReference type="Gene3D" id="1.20.850.10">
    <property type="entry name" value="Hydroxylamine Oxidoreductase, Chain A, domain 2"/>
    <property type="match status" value="1"/>
</dbReference>
<dbReference type="PANTHER" id="PTHR35038">
    <property type="entry name" value="DISSIMILATORY SULFITE REDUCTASE SIRA"/>
    <property type="match status" value="1"/>
</dbReference>
<dbReference type="Pfam" id="PF13447">
    <property type="entry name" value="Multi-haem_cyto"/>
    <property type="match status" value="1"/>
</dbReference>
<reference evidence="4" key="1">
    <citation type="journal article" date="2021" name="ISME J.">
        <title>Fine-scale metabolic discontinuity in a stratified prokaryote microbiome of a Red Sea deep halocline.</title>
        <authorList>
            <person name="Michoud G."/>
            <person name="Ngugi D.K."/>
            <person name="Barozzi A."/>
            <person name="Merlino G."/>
            <person name="Calleja M.L."/>
            <person name="Delgado-Huertas A."/>
            <person name="Moran X.A.G."/>
            <person name="Daffonchio D."/>
        </authorList>
    </citation>
    <scope>NUCLEOTIDE SEQUENCE</scope>
    <source>
        <strain evidence="4">SuakinDeep_MAG55_1</strain>
    </source>
</reference>
<dbReference type="PANTHER" id="PTHR35038:SF8">
    <property type="entry name" value="C-TYPE POLYHEME CYTOCHROME OMCC"/>
    <property type="match status" value="1"/>
</dbReference>